<organism evidence="1 2">
    <name type="scientific">Litorimonas cladophorae</name>
    <dbReference type="NCBI Taxonomy" id="1220491"/>
    <lineage>
        <taxon>Bacteria</taxon>
        <taxon>Pseudomonadati</taxon>
        <taxon>Pseudomonadota</taxon>
        <taxon>Alphaproteobacteria</taxon>
        <taxon>Maricaulales</taxon>
        <taxon>Robiginitomaculaceae</taxon>
    </lineage>
</organism>
<dbReference type="Pfam" id="PF05019">
    <property type="entry name" value="Coq4"/>
    <property type="match status" value="1"/>
</dbReference>
<dbReference type="EMBL" id="BMYV01000001">
    <property type="protein sequence ID" value="GGX58573.1"/>
    <property type="molecule type" value="Genomic_DNA"/>
</dbReference>
<proteinExistence type="predicted"/>
<dbReference type="PANTHER" id="PTHR12922">
    <property type="entry name" value="UBIQUINONE BIOSYNTHESIS PROTEIN"/>
    <property type="match status" value="1"/>
</dbReference>
<comment type="caution">
    <text evidence="1">The sequence shown here is derived from an EMBL/GenBank/DDBJ whole genome shotgun (WGS) entry which is preliminary data.</text>
</comment>
<evidence type="ECO:0000313" key="1">
    <source>
        <dbReference type="EMBL" id="GGX58573.1"/>
    </source>
</evidence>
<dbReference type="InterPro" id="IPR007715">
    <property type="entry name" value="Coq4"/>
</dbReference>
<dbReference type="GO" id="GO:0006744">
    <property type="term" value="P:ubiquinone biosynthetic process"/>
    <property type="evidence" value="ECO:0007669"/>
    <property type="project" value="InterPro"/>
</dbReference>
<evidence type="ECO:0000313" key="2">
    <source>
        <dbReference type="Proteomes" id="UP000600865"/>
    </source>
</evidence>
<reference evidence="1 2" key="1">
    <citation type="journal article" date="2014" name="Int. J. Syst. Evol. Microbiol.">
        <title>Complete genome sequence of Corynebacterium casei LMG S-19264T (=DSM 44701T), isolated from a smear-ripened cheese.</title>
        <authorList>
            <consortium name="US DOE Joint Genome Institute (JGI-PGF)"/>
            <person name="Walter F."/>
            <person name="Albersmeier A."/>
            <person name="Kalinowski J."/>
            <person name="Ruckert C."/>
        </authorList>
    </citation>
    <scope>NUCLEOTIDE SEQUENCE [LARGE SCALE GENOMIC DNA]</scope>
    <source>
        <strain evidence="1 2">KCTC 23968</strain>
    </source>
</reference>
<sequence>MTKTTYSLKSFEKRRRRPLKALHHFRELIKNKEDTTQVFYVIEALNGNSFQKQFVKFANSDQGRKRLEEKRYLPPLLDNHDWLRTLPDGSLGRAYLHFMETEGLTAQGLVDEYSASGVSRDYGHPDMNIYGDRLRDTHDMLHVLTGFGRDALGEASVLGYSHAQHGGPGVLFIAYGAAWEVRKTAPKGAPVLKSIHEARRIGKAAKDIAYEDLMALLPQPIDEVRAHMGIKLPTQYHEVHAQMRNNGIDPYGVIGAAAA</sequence>
<gene>
    <name evidence="1" type="ORF">GCM10011309_04910</name>
</gene>
<dbReference type="PANTHER" id="PTHR12922:SF7">
    <property type="entry name" value="UBIQUINONE BIOSYNTHESIS PROTEIN COQ4 HOMOLOG, MITOCHONDRIAL"/>
    <property type="match status" value="1"/>
</dbReference>
<name>A0A918NCN9_9PROT</name>
<evidence type="ECO:0008006" key="3">
    <source>
        <dbReference type="Google" id="ProtNLM"/>
    </source>
</evidence>
<protein>
    <recommendedName>
        <fullName evidence="3">Ubiquinone biosynthesis protein COQ4</fullName>
    </recommendedName>
</protein>
<dbReference type="Proteomes" id="UP000600865">
    <property type="component" value="Unassembled WGS sequence"/>
</dbReference>
<dbReference type="AlphaFoldDB" id="A0A918NCN9"/>
<dbReference type="RefSeq" id="WP_189580861.1">
    <property type="nucleotide sequence ID" value="NZ_BMYV01000001.1"/>
</dbReference>
<keyword evidence="2" id="KW-1185">Reference proteome</keyword>
<accession>A0A918NCN9</accession>